<organism evidence="2 3">
    <name type="scientific">Dyella monticola</name>
    <dbReference type="NCBI Taxonomy" id="1927958"/>
    <lineage>
        <taxon>Bacteria</taxon>
        <taxon>Pseudomonadati</taxon>
        <taxon>Pseudomonadota</taxon>
        <taxon>Gammaproteobacteria</taxon>
        <taxon>Lysobacterales</taxon>
        <taxon>Rhodanobacteraceae</taxon>
        <taxon>Dyella</taxon>
    </lineage>
</organism>
<proteinExistence type="predicted"/>
<dbReference type="InterPro" id="IPR000845">
    <property type="entry name" value="Nucleoside_phosphorylase_d"/>
</dbReference>
<dbReference type="OrthoDB" id="2374434at2"/>
<evidence type="ECO:0000313" key="2">
    <source>
        <dbReference type="EMBL" id="RDS79475.1"/>
    </source>
</evidence>
<dbReference type="GO" id="GO:0008930">
    <property type="term" value="F:methylthioadenosine nucleosidase activity"/>
    <property type="evidence" value="ECO:0007669"/>
    <property type="project" value="TreeGrafter"/>
</dbReference>
<dbReference type="Pfam" id="PF01048">
    <property type="entry name" value="PNP_UDP_1"/>
    <property type="match status" value="1"/>
</dbReference>
<evidence type="ECO:0000259" key="1">
    <source>
        <dbReference type="Pfam" id="PF01048"/>
    </source>
</evidence>
<dbReference type="GO" id="GO:0005829">
    <property type="term" value="C:cytosol"/>
    <property type="evidence" value="ECO:0007669"/>
    <property type="project" value="TreeGrafter"/>
</dbReference>
<comment type="caution">
    <text evidence="2">The sequence shown here is derived from an EMBL/GenBank/DDBJ whole genome shotgun (WGS) entry which is preliminary data.</text>
</comment>
<evidence type="ECO:0000313" key="3">
    <source>
        <dbReference type="Proteomes" id="UP000254258"/>
    </source>
</evidence>
<sequence>MPMAEGAALYLSGMGPVAARQAAQQLAESGAVALSVFGVAGALSEQLRNGVLFCPECVLDEEGRSYPTDDRWRASLQQQLSRTAFPLRMDGTLLTAAAPLLTAAAKVTAHQRYGTLAVDMESAAVAAVARERDLPFIVLRAIVDEAQDAIPPALNGSVDAWGRARLLRLMAAMCGHPLLLGELPRLYSRMQRATQALRAAAQATGPTLGWHR</sequence>
<dbReference type="PANTHER" id="PTHR46832:SF1">
    <property type="entry name" value="5'-METHYLTHIOADENOSINE_S-ADENOSYLHOMOCYSTEINE NUCLEOSIDASE"/>
    <property type="match status" value="1"/>
</dbReference>
<keyword evidence="3" id="KW-1185">Reference proteome</keyword>
<feature type="domain" description="Nucleoside phosphorylase" evidence="1">
    <location>
        <begin position="9"/>
        <end position="149"/>
    </location>
</feature>
<dbReference type="SUPFAM" id="SSF53167">
    <property type="entry name" value="Purine and uridine phosphorylases"/>
    <property type="match status" value="1"/>
</dbReference>
<dbReference type="AlphaFoldDB" id="A0A370WU44"/>
<protein>
    <submittedName>
        <fullName evidence="2">Purine and other phosphorylase-like protein, family 1</fullName>
    </submittedName>
</protein>
<gene>
    <name evidence="2" type="ORF">DWU98_17860</name>
</gene>
<name>A0A370WU44_9GAMM</name>
<dbReference type="PANTHER" id="PTHR46832">
    <property type="entry name" value="5'-METHYLTHIOADENOSINE/S-ADENOSYLHOMOCYSTEINE NUCLEOSIDASE"/>
    <property type="match status" value="1"/>
</dbReference>
<accession>A0A370WU44</accession>
<dbReference type="Gene3D" id="3.40.50.1580">
    <property type="entry name" value="Nucleoside phosphorylase domain"/>
    <property type="match status" value="1"/>
</dbReference>
<dbReference type="EMBL" id="QRBE01000013">
    <property type="protein sequence ID" value="RDS79475.1"/>
    <property type="molecule type" value="Genomic_DNA"/>
</dbReference>
<dbReference type="GO" id="GO:0008782">
    <property type="term" value="F:adenosylhomocysteine nucleosidase activity"/>
    <property type="evidence" value="ECO:0007669"/>
    <property type="project" value="TreeGrafter"/>
</dbReference>
<dbReference type="GO" id="GO:0009116">
    <property type="term" value="P:nucleoside metabolic process"/>
    <property type="evidence" value="ECO:0007669"/>
    <property type="project" value="InterPro"/>
</dbReference>
<dbReference type="InterPro" id="IPR035994">
    <property type="entry name" value="Nucleoside_phosphorylase_sf"/>
</dbReference>
<dbReference type="GO" id="GO:0019284">
    <property type="term" value="P:L-methionine salvage from S-adenosylmethionine"/>
    <property type="evidence" value="ECO:0007669"/>
    <property type="project" value="TreeGrafter"/>
</dbReference>
<dbReference type="Proteomes" id="UP000254258">
    <property type="component" value="Unassembled WGS sequence"/>
</dbReference>
<reference evidence="2 3" key="1">
    <citation type="submission" date="2018-07" db="EMBL/GenBank/DDBJ databases">
        <title>Dyella monticola sp. nov. and Dyella psychrodurans sp. nov. isolated from monsoon evergreen broad-leaved forest soil of Dinghu Mountain, China.</title>
        <authorList>
            <person name="Gao Z."/>
            <person name="Qiu L."/>
        </authorList>
    </citation>
    <scope>NUCLEOTIDE SEQUENCE [LARGE SCALE GENOMIC DNA]</scope>
    <source>
        <strain evidence="2 3">4G-K06</strain>
    </source>
</reference>